<feature type="transmembrane region" description="Helical" evidence="5">
    <location>
        <begin position="7"/>
        <end position="26"/>
    </location>
</feature>
<evidence type="ECO:0000256" key="3">
    <source>
        <dbReference type="ARBA" id="ARBA00022989"/>
    </source>
</evidence>
<dbReference type="AlphaFoldDB" id="A0A494VTP3"/>
<keyword evidence="7" id="KW-1185">Reference proteome</keyword>
<feature type="transmembrane region" description="Helical" evidence="5">
    <location>
        <begin position="90"/>
        <end position="109"/>
    </location>
</feature>
<organism evidence="6 7">
    <name type="scientific">Mucilaginibacter celer</name>
    <dbReference type="NCBI Taxonomy" id="2305508"/>
    <lineage>
        <taxon>Bacteria</taxon>
        <taxon>Pseudomonadati</taxon>
        <taxon>Bacteroidota</taxon>
        <taxon>Sphingobacteriia</taxon>
        <taxon>Sphingobacteriales</taxon>
        <taxon>Sphingobacteriaceae</taxon>
        <taxon>Mucilaginibacter</taxon>
    </lineage>
</organism>
<keyword evidence="2 5" id="KW-0812">Transmembrane</keyword>
<evidence type="ECO:0000256" key="2">
    <source>
        <dbReference type="ARBA" id="ARBA00022692"/>
    </source>
</evidence>
<reference evidence="6 7" key="1">
    <citation type="submission" date="2018-10" db="EMBL/GenBank/DDBJ databases">
        <title>Genome sequencing of Mucilaginibacter sp. HYN0043.</title>
        <authorList>
            <person name="Kim M."/>
            <person name="Yi H."/>
        </authorList>
    </citation>
    <scope>NUCLEOTIDE SEQUENCE [LARGE SCALE GENOMIC DNA]</scope>
    <source>
        <strain evidence="6 7">HYN0043</strain>
    </source>
</reference>
<keyword evidence="4 5" id="KW-0472">Membrane</keyword>
<dbReference type="Pfam" id="PF13564">
    <property type="entry name" value="DoxX_2"/>
    <property type="match status" value="1"/>
</dbReference>
<evidence type="ECO:0000256" key="4">
    <source>
        <dbReference type="ARBA" id="ARBA00023136"/>
    </source>
</evidence>
<dbReference type="KEGG" id="muh:HYN43_016485"/>
<dbReference type="InterPro" id="IPR032808">
    <property type="entry name" value="DoxX"/>
</dbReference>
<sequence>MKQNKSAYWALTGCITFFMFFSAFYSGTNPAAFKQLGFPEYFRIELTSAKIFGAILLLIPQVSLRVKEWIYVAFSINLVSAAIAKLNSGYSVLSSMEPLLVLLLMLIAIRSLNRINKHQQANSIE</sequence>
<proteinExistence type="predicted"/>
<gene>
    <name evidence="6" type="ORF">HYN43_016485</name>
</gene>
<dbReference type="Proteomes" id="UP000270046">
    <property type="component" value="Chromosome"/>
</dbReference>
<dbReference type="OrthoDB" id="7960583at2"/>
<evidence type="ECO:0000256" key="5">
    <source>
        <dbReference type="SAM" id="Phobius"/>
    </source>
</evidence>
<keyword evidence="3 5" id="KW-1133">Transmembrane helix</keyword>
<evidence type="ECO:0000256" key="1">
    <source>
        <dbReference type="ARBA" id="ARBA00004141"/>
    </source>
</evidence>
<comment type="subcellular location">
    <subcellularLocation>
        <location evidence="1">Membrane</location>
        <topology evidence="1">Multi-pass membrane protein</topology>
    </subcellularLocation>
</comment>
<dbReference type="GO" id="GO:0016020">
    <property type="term" value="C:membrane"/>
    <property type="evidence" value="ECO:0007669"/>
    <property type="project" value="UniProtKB-SubCell"/>
</dbReference>
<dbReference type="RefSeq" id="WP_119410391.1">
    <property type="nucleotide sequence ID" value="NZ_CP032869.1"/>
</dbReference>
<evidence type="ECO:0000313" key="6">
    <source>
        <dbReference type="EMBL" id="AYL96800.1"/>
    </source>
</evidence>
<evidence type="ECO:0000313" key="7">
    <source>
        <dbReference type="Proteomes" id="UP000270046"/>
    </source>
</evidence>
<dbReference type="EMBL" id="CP032869">
    <property type="protein sequence ID" value="AYL96800.1"/>
    <property type="molecule type" value="Genomic_DNA"/>
</dbReference>
<accession>A0A494VTP3</accession>
<name>A0A494VTP3_9SPHI</name>
<feature type="transmembrane region" description="Helical" evidence="5">
    <location>
        <begin position="41"/>
        <end position="59"/>
    </location>
</feature>
<protein>
    <submittedName>
        <fullName evidence="6">DoxX family protein</fullName>
    </submittedName>
</protein>